<evidence type="ECO:0000313" key="2">
    <source>
        <dbReference type="Proteomes" id="UP000245911"/>
    </source>
</evidence>
<dbReference type="OrthoDB" id="7846781at2"/>
<name>A0A2T8HPF1_9RHOB</name>
<accession>A0A2T8HPF1</accession>
<dbReference type="AlphaFoldDB" id="A0A2T8HPF1"/>
<evidence type="ECO:0008006" key="3">
    <source>
        <dbReference type="Google" id="ProtNLM"/>
    </source>
</evidence>
<reference evidence="1 2" key="1">
    <citation type="submission" date="2018-04" db="EMBL/GenBank/DDBJ databases">
        <title>Pararhodobacter oceanense sp. nov., isolated from marine intertidal sediment.</title>
        <authorList>
            <person name="Wang X.-L."/>
            <person name="Du Z.-J."/>
        </authorList>
    </citation>
    <scope>NUCLEOTIDE SEQUENCE [LARGE SCALE GENOMIC DNA]</scope>
    <source>
        <strain evidence="1 2">AM505</strain>
    </source>
</reference>
<keyword evidence="2" id="KW-1185">Reference proteome</keyword>
<dbReference type="EMBL" id="QDKM01000017">
    <property type="protein sequence ID" value="PVH27300.1"/>
    <property type="molecule type" value="Genomic_DNA"/>
</dbReference>
<dbReference type="RefSeq" id="WP_116559979.1">
    <property type="nucleotide sequence ID" value="NZ_QDKM01000017.1"/>
</dbReference>
<proteinExistence type="predicted"/>
<sequence length="223" mass="24558">MSNNKGGRRLPKQSCGDRSVPVLSKGHFSGHLVIGDGAGVIVETESNLEFKWCLCLVAKPDTASLTEQVAFEWHDRDGAWRTHYFDMVVTRTDHRKIAYTIKPEARVTDQFLAEISWIAAQARAAGFVSDVRLLTDVGLDPVELHNARLLHGMRTPDPEADIAAEAVFAAMSGVSTLSELSGLIGLGARGLRALIRLIRSHHLRLVRHEKITPSSEVYKGKLN</sequence>
<evidence type="ECO:0000313" key="1">
    <source>
        <dbReference type="EMBL" id="PVH27300.1"/>
    </source>
</evidence>
<gene>
    <name evidence="1" type="ORF">DDE20_18380</name>
</gene>
<comment type="caution">
    <text evidence="1">The sequence shown here is derived from an EMBL/GenBank/DDBJ whole genome shotgun (WGS) entry which is preliminary data.</text>
</comment>
<organism evidence="1 2">
    <name type="scientific">Pararhodobacter oceanensis</name>
    <dbReference type="NCBI Taxonomy" id="2172121"/>
    <lineage>
        <taxon>Bacteria</taxon>
        <taxon>Pseudomonadati</taxon>
        <taxon>Pseudomonadota</taxon>
        <taxon>Alphaproteobacteria</taxon>
        <taxon>Rhodobacterales</taxon>
        <taxon>Paracoccaceae</taxon>
        <taxon>Pararhodobacter</taxon>
    </lineage>
</organism>
<protein>
    <recommendedName>
        <fullName evidence="3">TnsA endonuclease N-terminal domain-containing protein</fullName>
    </recommendedName>
</protein>
<dbReference type="Proteomes" id="UP000245911">
    <property type="component" value="Unassembled WGS sequence"/>
</dbReference>